<dbReference type="InterPro" id="IPR000836">
    <property type="entry name" value="PRTase_dom"/>
</dbReference>
<dbReference type="RefSeq" id="WP_349228291.1">
    <property type="nucleotide sequence ID" value="NZ_JBBMFJ010000002.1"/>
</dbReference>
<comment type="caution">
    <text evidence="11">The sequence shown here is derived from an EMBL/GenBank/DDBJ whole genome shotgun (WGS) entry which is preliminary data.</text>
</comment>
<dbReference type="Proteomes" id="UP001437460">
    <property type="component" value="Unassembled WGS sequence"/>
</dbReference>
<dbReference type="Gene3D" id="3.40.50.2020">
    <property type="match status" value="1"/>
</dbReference>
<evidence type="ECO:0000256" key="2">
    <source>
        <dbReference type="ARBA" id="ARBA00010138"/>
    </source>
</evidence>
<sequence length="507" mass="56260">MGGFFGVVSKHDCVMDLFFGTDYHSHLGTRRGGMAVYGENGFQRSIHNIENSPFRTKFERDVEELSGNAGIGSISDNEPQPLLIHSHLGSYAIVTVGKINNEEELIDHAFKNGHIHFMEMSGGRINATELTAAIINQKQSLVEGLLYAQEMIEGSMTILLLTPDGIYASRDRYGRTPLTIGQKDEACCVSFESFAYINLGYHDCYELGPGEIVRVTADGVTQLSAPRKEMKICSFLWVYYGYPTSSYEGVNVEEMRYRCGQILADRDLGCAGCKHCPGHTNAAAPGSQTPESADSAEQSAASAPADTIHPDIVAGVPDSGIAHAIGYANESGIPFARPFIKYTPTWPRSFMPQNQSQRNLIAKMKLIPVGALIKDQSLLLIDDSIVRGTQLGETTEFLYQSGAKEVHIRPACPPLLFGCKYLNFSRSNSELDLITRRIIRDREGDHVSEEILADYANPDSKNYQEMVEEIRRRLNFTTLKFHRLDDLVKSIGLPKECLCTYCWDGQE</sequence>
<evidence type="ECO:0000256" key="7">
    <source>
        <dbReference type="ARBA" id="ARBA00022962"/>
    </source>
</evidence>
<evidence type="ECO:0000256" key="1">
    <source>
        <dbReference type="ARBA" id="ARBA00005209"/>
    </source>
</evidence>
<dbReference type="InterPro" id="IPR029057">
    <property type="entry name" value="PRTase-like"/>
</dbReference>
<evidence type="ECO:0000256" key="6">
    <source>
        <dbReference type="ARBA" id="ARBA00022755"/>
    </source>
</evidence>
<keyword evidence="7" id="KW-0315">Glutamine amidotransferase</keyword>
<feature type="compositionally biased region" description="Low complexity" evidence="9">
    <location>
        <begin position="290"/>
        <end position="304"/>
    </location>
</feature>
<dbReference type="Gene3D" id="3.60.20.10">
    <property type="entry name" value="Glutamine Phosphoribosylpyrophosphate, subunit 1, domain 1"/>
    <property type="match status" value="1"/>
</dbReference>
<dbReference type="InterPro" id="IPR005854">
    <property type="entry name" value="PurF"/>
</dbReference>
<dbReference type="Pfam" id="PF13537">
    <property type="entry name" value="GATase_7"/>
    <property type="match status" value="1"/>
</dbReference>
<dbReference type="PROSITE" id="PS51278">
    <property type="entry name" value="GATASE_TYPE_2"/>
    <property type="match status" value="1"/>
</dbReference>
<dbReference type="SUPFAM" id="SSF53271">
    <property type="entry name" value="PRTase-like"/>
    <property type="match status" value="1"/>
</dbReference>
<evidence type="ECO:0000313" key="11">
    <source>
        <dbReference type="EMBL" id="MEQ2561852.1"/>
    </source>
</evidence>
<evidence type="ECO:0000256" key="5">
    <source>
        <dbReference type="ARBA" id="ARBA00022679"/>
    </source>
</evidence>
<keyword evidence="4 8" id="KW-0328">Glycosyltransferase</keyword>
<dbReference type="EC" id="2.4.2.14" evidence="3 8"/>
<dbReference type="InterPro" id="IPR017932">
    <property type="entry name" value="GATase_2_dom"/>
</dbReference>
<feature type="domain" description="Glutamine amidotransferase type-2" evidence="10">
    <location>
        <begin position="1"/>
        <end position="218"/>
    </location>
</feature>
<organism evidence="11 12">
    <name type="scientific">Ventrimonas faecis</name>
    <dbReference type="NCBI Taxonomy" id="3133170"/>
    <lineage>
        <taxon>Bacteria</taxon>
        <taxon>Bacillati</taxon>
        <taxon>Bacillota</taxon>
        <taxon>Clostridia</taxon>
        <taxon>Lachnospirales</taxon>
        <taxon>Lachnospiraceae</taxon>
        <taxon>Ventrimonas</taxon>
    </lineage>
</organism>
<accession>A0ABV1HHR4</accession>
<dbReference type="InterPro" id="IPR029055">
    <property type="entry name" value="Ntn_hydrolases_N"/>
</dbReference>
<evidence type="ECO:0000256" key="8">
    <source>
        <dbReference type="PIRNR" id="PIRNR000485"/>
    </source>
</evidence>
<gene>
    <name evidence="11" type="ORF">WMO41_01425</name>
</gene>
<dbReference type="CDD" id="cd06223">
    <property type="entry name" value="PRTases_typeI"/>
    <property type="match status" value="1"/>
</dbReference>
<evidence type="ECO:0000259" key="10">
    <source>
        <dbReference type="PROSITE" id="PS51278"/>
    </source>
</evidence>
<proteinExistence type="inferred from homology"/>
<evidence type="ECO:0000256" key="3">
    <source>
        <dbReference type="ARBA" id="ARBA00011941"/>
    </source>
</evidence>
<protein>
    <recommendedName>
        <fullName evidence="3 8">Amidophosphoribosyltransferase</fullName>
        <shortName evidence="8">ATase</shortName>
        <ecNumber evidence="3 8">2.4.2.14</ecNumber>
    </recommendedName>
    <alternativeName>
        <fullName evidence="8">Glutamine phosphoribosylpyrophosphate amidotransferase</fullName>
    </alternativeName>
</protein>
<comment type="similarity">
    <text evidence="2 8">In the C-terminal section; belongs to the purine/pyrimidine phosphoribosyltransferase family.</text>
</comment>
<evidence type="ECO:0000256" key="9">
    <source>
        <dbReference type="SAM" id="MobiDB-lite"/>
    </source>
</evidence>
<comment type="pathway">
    <text evidence="1 8">Purine metabolism; IMP biosynthesis via de novo pathway; N(1)-(5-phospho-D-ribosyl)glycinamide from 5-phospho-alpha-D-ribose 1-diphosphate: step 1/2.</text>
</comment>
<dbReference type="PIRSF" id="PIRSF000485">
    <property type="entry name" value="Amd_phspho_trans"/>
    <property type="match status" value="1"/>
</dbReference>
<dbReference type="PANTHER" id="PTHR11907">
    <property type="entry name" value="AMIDOPHOSPHORIBOSYLTRANSFERASE"/>
    <property type="match status" value="1"/>
</dbReference>
<feature type="region of interest" description="Disordered" evidence="9">
    <location>
        <begin position="282"/>
        <end position="304"/>
    </location>
</feature>
<name>A0ABV1HHR4_9FIRM</name>
<keyword evidence="12" id="KW-1185">Reference proteome</keyword>
<comment type="catalytic activity">
    <reaction evidence="8">
        <text>5-phospho-beta-D-ribosylamine + L-glutamate + diphosphate = 5-phospho-alpha-D-ribose 1-diphosphate + L-glutamine + H2O</text>
        <dbReference type="Rhea" id="RHEA:14905"/>
        <dbReference type="ChEBI" id="CHEBI:15377"/>
        <dbReference type="ChEBI" id="CHEBI:29985"/>
        <dbReference type="ChEBI" id="CHEBI:33019"/>
        <dbReference type="ChEBI" id="CHEBI:58017"/>
        <dbReference type="ChEBI" id="CHEBI:58359"/>
        <dbReference type="ChEBI" id="CHEBI:58681"/>
        <dbReference type="EC" id="2.4.2.14"/>
    </reaction>
</comment>
<reference evidence="11 12" key="1">
    <citation type="submission" date="2024-03" db="EMBL/GenBank/DDBJ databases">
        <title>Human intestinal bacterial collection.</title>
        <authorList>
            <person name="Pauvert C."/>
            <person name="Hitch T.C.A."/>
            <person name="Clavel T."/>
        </authorList>
    </citation>
    <scope>NUCLEOTIDE SEQUENCE [LARGE SCALE GENOMIC DNA]</scope>
    <source>
        <strain evidence="11 12">CLA-AP-H27</strain>
    </source>
</reference>
<keyword evidence="6 8" id="KW-0658">Purine biosynthesis</keyword>
<dbReference type="EMBL" id="JBBMFJ010000002">
    <property type="protein sequence ID" value="MEQ2561852.1"/>
    <property type="molecule type" value="Genomic_DNA"/>
</dbReference>
<evidence type="ECO:0000313" key="12">
    <source>
        <dbReference type="Proteomes" id="UP001437460"/>
    </source>
</evidence>
<keyword evidence="5 8" id="KW-0808">Transferase</keyword>
<dbReference type="SUPFAM" id="SSF56235">
    <property type="entry name" value="N-terminal nucleophile aminohydrolases (Ntn hydrolases)"/>
    <property type="match status" value="1"/>
</dbReference>
<evidence type="ECO:0000256" key="4">
    <source>
        <dbReference type="ARBA" id="ARBA00022676"/>
    </source>
</evidence>